<evidence type="ECO:0000313" key="4">
    <source>
        <dbReference type="Proteomes" id="UP000014680"/>
    </source>
</evidence>
<dbReference type="OrthoDB" id="29312at2759"/>
<dbReference type="OMA" id="MMPKIFT"/>
<keyword evidence="1" id="KW-0812">Transmembrane</keyword>
<dbReference type="KEGG" id="eiv:EIN_173810"/>
<keyword evidence="1" id="KW-0472">Membrane</keyword>
<protein>
    <recommendedName>
        <fullName evidence="5">Intimal thickness related receptor IRP domain-containing protein</fullName>
    </recommendedName>
</protein>
<organism evidence="3 4">
    <name type="scientific">Entamoeba invadens IP1</name>
    <dbReference type="NCBI Taxonomy" id="370355"/>
    <lineage>
        <taxon>Eukaryota</taxon>
        <taxon>Amoebozoa</taxon>
        <taxon>Evosea</taxon>
        <taxon>Archamoebae</taxon>
        <taxon>Mastigamoebida</taxon>
        <taxon>Entamoebidae</taxon>
        <taxon>Entamoeba</taxon>
    </lineage>
</organism>
<dbReference type="RefSeq" id="XP_004184052.1">
    <property type="nucleotide sequence ID" value="XM_004184004.1"/>
</dbReference>
<feature type="transmembrane region" description="Helical" evidence="1">
    <location>
        <begin position="219"/>
        <end position="239"/>
    </location>
</feature>
<keyword evidence="4" id="KW-1185">Reference proteome</keyword>
<keyword evidence="1" id="KW-1133">Transmembrane helix</keyword>
<proteinExistence type="predicted"/>
<dbReference type="AlphaFoldDB" id="A0A0A1TW51"/>
<dbReference type="GeneID" id="14883447"/>
<evidence type="ECO:0000256" key="1">
    <source>
        <dbReference type="SAM" id="Phobius"/>
    </source>
</evidence>
<feature type="transmembrane region" description="Helical" evidence="1">
    <location>
        <begin position="323"/>
        <end position="347"/>
    </location>
</feature>
<accession>A0A0A1TW51</accession>
<name>A0A0A1TW51_ENTIV</name>
<evidence type="ECO:0000313" key="3">
    <source>
        <dbReference type="EMBL" id="ELP84706.1"/>
    </source>
</evidence>
<feature type="transmembrane region" description="Helical" evidence="1">
    <location>
        <begin position="251"/>
        <end position="274"/>
    </location>
</feature>
<dbReference type="EMBL" id="KB207112">
    <property type="protein sequence ID" value="ELP84706.1"/>
    <property type="molecule type" value="Genomic_DNA"/>
</dbReference>
<keyword evidence="2" id="KW-0732">Signal</keyword>
<feature type="signal peptide" evidence="2">
    <location>
        <begin position="1"/>
        <end position="16"/>
    </location>
</feature>
<feature type="transmembrane region" description="Helical" evidence="1">
    <location>
        <begin position="181"/>
        <end position="204"/>
    </location>
</feature>
<evidence type="ECO:0008006" key="5">
    <source>
        <dbReference type="Google" id="ProtNLM"/>
    </source>
</evidence>
<evidence type="ECO:0000256" key="2">
    <source>
        <dbReference type="SAM" id="SignalP"/>
    </source>
</evidence>
<feature type="transmembrane region" description="Helical" evidence="1">
    <location>
        <begin position="149"/>
        <end position="169"/>
    </location>
</feature>
<dbReference type="VEuPathDB" id="AmoebaDB:EIN_173810"/>
<gene>
    <name evidence="3" type="ORF">EIN_173810</name>
</gene>
<dbReference type="Proteomes" id="UP000014680">
    <property type="component" value="Unassembled WGS sequence"/>
</dbReference>
<feature type="transmembrane region" description="Helical" evidence="1">
    <location>
        <begin position="353"/>
        <end position="376"/>
    </location>
</feature>
<reference evidence="3 4" key="1">
    <citation type="submission" date="2012-10" db="EMBL/GenBank/DDBJ databases">
        <authorList>
            <person name="Zafar N."/>
            <person name="Inman J."/>
            <person name="Hall N."/>
            <person name="Lorenzi H."/>
            <person name="Caler E."/>
        </authorList>
    </citation>
    <scope>NUCLEOTIDE SEQUENCE [LARGE SCALE GENOMIC DNA]</scope>
    <source>
        <strain evidence="3 4">IP1</strain>
    </source>
</reference>
<sequence>MCGTAFLVFFTLSAQALYITRSEIYKEKSAKIAVFGFDSTGTIDINVTSLTPVPVTLSSITFAVCTTKVAKNLFSMYEDDALCIALKDNCEYSHNFTYENSFNITTPEQYEVLFLFCDIPNYIKMEFSMHLLNKHGKLELSSEDSYRPIVTGVQLLFIVSNIIALLVSGLLHLKHFSKVQLFVFSIFFFYFCSSLIEIFFWGFYLSGSKLTQISTSSKFFLVITDATTMAILMLIGKGYKLIYLRVHFYEMKLLLCGFFLYCICGILECFWMKYFGIGNLVIILFLFLPSSILSISSSNHIIKCHSLAANSPDLHKIFHIKKIMLQFNLVVIGLYVIMNTCTIIMTYSVPIDYVIIDEVVECFLRLLLMLLLSLLLKSRPFVFKPLEIDKRSYKERIVTSRNRVIAARRLINQLSNFNTSFIDFKDILLVGTFTSVITDAGKEVLLSFCSSGTPHNNPTL</sequence>
<feature type="chain" id="PRO_5001979892" description="Intimal thickness related receptor IRP domain-containing protein" evidence="2">
    <location>
        <begin position="17"/>
        <end position="460"/>
    </location>
</feature>
<feature type="transmembrane region" description="Helical" evidence="1">
    <location>
        <begin position="280"/>
        <end position="302"/>
    </location>
</feature>